<dbReference type="PANTHER" id="PTHR45527:SF16">
    <property type="entry name" value="NONRIBOSOMAL PEPTIDE SYNTHASE ATNA-RELATED"/>
    <property type="match status" value="1"/>
</dbReference>
<dbReference type="PROSITE" id="PS00012">
    <property type="entry name" value="PHOSPHOPANTETHEINE"/>
    <property type="match status" value="1"/>
</dbReference>
<dbReference type="FunFam" id="3.40.50.12780:FF:000014">
    <property type="entry name" value="Nonribosomal peptide synthetase 1"/>
    <property type="match status" value="1"/>
</dbReference>
<feature type="domain" description="Carrier" evidence="5">
    <location>
        <begin position="1426"/>
        <end position="1499"/>
    </location>
</feature>
<feature type="domain" description="Carrier" evidence="5">
    <location>
        <begin position="764"/>
        <end position="840"/>
    </location>
</feature>
<dbReference type="InterPro" id="IPR010071">
    <property type="entry name" value="AA_adenyl_dom"/>
</dbReference>
<dbReference type="Gene3D" id="3.30.559.10">
    <property type="entry name" value="Chloramphenicol acetyltransferase-like domain"/>
    <property type="match status" value="2"/>
</dbReference>
<dbReference type="Gene3D" id="3.30.559.30">
    <property type="entry name" value="Nonribosomal peptide synthetase, condensation domain"/>
    <property type="match status" value="2"/>
</dbReference>
<dbReference type="Pfam" id="PF00501">
    <property type="entry name" value="AMP-binding"/>
    <property type="match status" value="1"/>
</dbReference>
<dbReference type="SMART" id="SM01294">
    <property type="entry name" value="PKS_PP_betabranch"/>
    <property type="match status" value="1"/>
</dbReference>
<dbReference type="FunFam" id="3.30.300.30:FF:000015">
    <property type="entry name" value="Nonribosomal peptide synthase SidD"/>
    <property type="match status" value="1"/>
</dbReference>
<dbReference type="InterPro" id="IPR042099">
    <property type="entry name" value="ANL_N_sf"/>
</dbReference>
<dbReference type="GO" id="GO:0005737">
    <property type="term" value="C:cytoplasm"/>
    <property type="evidence" value="ECO:0007669"/>
    <property type="project" value="TreeGrafter"/>
</dbReference>
<dbReference type="GO" id="GO:1904091">
    <property type="term" value="F:non-ribosomal peptide synthetase activity"/>
    <property type="evidence" value="ECO:0007669"/>
    <property type="project" value="UniProtKB-ARBA"/>
</dbReference>
<dbReference type="InterPro" id="IPR006162">
    <property type="entry name" value="Ppantetheine_attach_site"/>
</dbReference>
<dbReference type="SMART" id="SM00823">
    <property type="entry name" value="PKS_PP"/>
    <property type="match status" value="2"/>
</dbReference>
<dbReference type="InterPro" id="IPR000873">
    <property type="entry name" value="AMP-dep_synth/lig_dom"/>
</dbReference>
<dbReference type="CDD" id="cd19545">
    <property type="entry name" value="FUM14_C_NRPS-like"/>
    <property type="match status" value="1"/>
</dbReference>
<proteinExistence type="inferred from homology"/>
<keyword evidence="1" id="KW-0596">Phosphopantetheine</keyword>
<dbReference type="VEuPathDB" id="FungiDB:AO090120000024"/>
<dbReference type="eggNOG" id="KOG1178">
    <property type="taxonomic scope" value="Eukaryota"/>
</dbReference>
<evidence type="ECO:0000256" key="1">
    <source>
        <dbReference type="ARBA" id="ARBA00022450"/>
    </source>
</evidence>
<dbReference type="InterPro" id="IPR036736">
    <property type="entry name" value="ACP-like_sf"/>
</dbReference>
<dbReference type="SUPFAM" id="SSF47336">
    <property type="entry name" value="ACP-like"/>
    <property type="match status" value="2"/>
</dbReference>
<dbReference type="InterPro" id="IPR020845">
    <property type="entry name" value="AMP-binding_CS"/>
</dbReference>
<dbReference type="InterPro" id="IPR020806">
    <property type="entry name" value="PKS_PP-bd"/>
</dbReference>
<dbReference type="NCBIfam" id="TIGR01733">
    <property type="entry name" value="AA-adenyl-dom"/>
    <property type="match status" value="1"/>
</dbReference>
<dbReference type="GO" id="GO:0016874">
    <property type="term" value="F:ligase activity"/>
    <property type="evidence" value="ECO:0007669"/>
    <property type="project" value="UniProtKB-KW"/>
</dbReference>
<dbReference type="OrthoDB" id="416786at2759"/>
<comment type="caution">
    <text evidence="6">The sequence shown here is derived from an EMBL/GenBank/DDBJ whole genome shotgun (WGS) entry which is preliminary data.</text>
</comment>
<dbReference type="GO" id="GO:0044550">
    <property type="term" value="P:secondary metabolite biosynthetic process"/>
    <property type="evidence" value="ECO:0007669"/>
    <property type="project" value="TreeGrafter"/>
</dbReference>
<dbReference type="PANTHER" id="PTHR45527">
    <property type="entry name" value="NONRIBOSOMAL PEPTIDE SYNTHETASE"/>
    <property type="match status" value="1"/>
</dbReference>
<dbReference type="Gene3D" id="3.40.50.12780">
    <property type="entry name" value="N-terminal domain of ligase-like"/>
    <property type="match status" value="1"/>
</dbReference>
<dbReference type="CDD" id="cd05918">
    <property type="entry name" value="A_NRPS_SidN3_like"/>
    <property type="match status" value="1"/>
</dbReference>
<accession>A0A1S9D9B8</accession>
<protein>
    <submittedName>
        <fullName evidence="6">Amino acid adenylation domain protein</fullName>
    </submittedName>
</protein>
<dbReference type="Proteomes" id="UP000190312">
    <property type="component" value="Unassembled WGS sequence"/>
</dbReference>
<dbReference type="InterPro" id="IPR023213">
    <property type="entry name" value="CAT-like_dom_sf"/>
</dbReference>
<evidence type="ECO:0000256" key="3">
    <source>
        <dbReference type="ARBA" id="ARBA00022598"/>
    </source>
</evidence>
<keyword evidence="2" id="KW-0597">Phosphoprotein</keyword>
<gene>
    <name evidence="6" type="ORF">OAory_01071890</name>
</gene>
<dbReference type="SUPFAM" id="SSF56801">
    <property type="entry name" value="Acetyl-CoA synthetase-like"/>
    <property type="match status" value="1"/>
</dbReference>
<evidence type="ECO:0000256" key="4">
    <source>
        <dbReference type="ARBA" id="ARBA00029454"/>
    </source>
</evidence>
<dbReference type="InterPro" id="IPR009081">
    <property type="entry name" value="PP-bd_ACP"/>
</dbReference>
<dbReference type="EMBL" id="MKZY01000009">
    <property type="protein sequence ID" value="OOO05673.1"/>
    <property type="molecule type" value="Genomic_DNA"/>
</dbReference>
<comment type="similarity">
    <text evidence="4">Belongs to the NRP synthetase family.</text>
</comment>
<dbReference type="Pfam" id="PF00550">
    <property type="entry name" value="PP-binding"/>
    <property type="match status" value="2"/>
</dbReference>
<evidence type="ECO:0000313" key="7">
    <source>
        <dbReference type="Proteomes" id="UP000190312"/>
    </source>
</evidence>
<dbReference type="Gene3D" id="1.10.1200.10">
    <property type="entry name" value="ACP-like"/>
    <property type="match status" value="2"/>
</dbReference>
<dbReference type="GO" id="GO:0043041">
    <property type="term" value="P:amino acid activation for nonribosomal peptide biosynthetic process"/>
    <property type="evidence" value="ECO:0007669"/>
    <property type="project" value="TreeGrafter"/>
</dbReference>
<reference evidence="6 7" key="1">
    <citation type="submission" date="2016-10" db="EMBL/GenBank/DDBJ databases">
        <title>Genome sequencing of Aspergillus oryzae BCC7051.</title>
        <authorList>
            <person name="Thammarongtham C."/>
            <person name="Vorapreeda T."/>
            <person name="Nookaew I."/>
            <person name="Srisuk T."/>
            <person name="Land M."/>
            <person name="Jeennor S."/>
            <person name="Laoteng K."/>
        </authorList>
    </citation>
    <scope>NUCLEOTIDE SEQUENCE [LARGE SCALE GENOMIC DNA]</scope>
    <source>
        <strain evidence="6 7">BCC7051</strain>
    </source>
</reference>
<dbReference type="Pfam" id="PF00668">
    <property type="entry name" value="Condensation"/>
    <property type="match status" value="2"/>
</dbReference>
<evidence type="ECO:0000313" key="6">
    <source>
        <dbReference type="EMBL" id="OOO05673.1"/>
    </source>
</evidence>
<dbReference type="CDD" id="cd19542">
    <property type="entry name" value="CT_NRPS-like"/>
    <property type="match status" value="1"/>
</dbReference>
<dbReference type="Gene3D" id="3.30.300.30">
    <property type="match status" value="2"/>
</dbReference>
<evidence type="ECO:0000256" key="2">
    <source>
        <dbReference type="ARBA" id="ARBA00022553"/>
    </source>
</evidence>
<dbReference type="GO" id="GO:0031177">
    <property type="term" value="F:phosphopantetheine binding"/>
    <property type="evidence" value="ECO:0007669"/>
    <property type="project" value="InterPro"/>
</dbReference>
<evidence type="ECO:0000259" key="5">
    <source>
        <dbReference type="PROSITE" id="PS50075"/>
    </source>
</evidence>
<dbReference type="PROSITE" id="PS00455">
    <property type="entry name" value="AMP_BINDING"/>
    <property type="match status" value="1"/>
</dbReference>
<dbReference type="InterPro" id="IPR001242">
    <property type="entry name" value="Condensation_dom"/>
</dbReference>
<sequence length="1961" mass="217141">MLNSDDEADTNASYQCIFPRLATCGAASTDAGCVVPEQSERSAVFESEQNTASLYHTSLVAWSILLAEYTDLKNVCFGVFPCEDSDISSIQQWEAVIDSQLPISDAVTLRSTRRWLLEGPARLEVFNTCIVFSPNDPQEASCFKSLRSIEKVMHIMLSDIVLLVEPLSPTPQLSLRYGSSALNDVHAQNIASMLKQIIHHLTNSPSRPLVDSCLLSKHHQDQIARWNSDAPAVPLESCIHTLFRVQCMLQPDAQAICAWDGTITYRELDRLSSAVQGLLQPYNPAPNSVVPILFKKSKWAVVAMLGVLKAGAAFSMLDPSYPTKRLVDICHDVDAKVLVCSEELSIDVSGNILTIGDHNIANASYSAVHPVKTASHDAAYVVYTSGSTGAPKGIIIEHGSFCTNVMASSRAQNLDRSSRILQFASYAFDVSIHECLTPLLLGGCVCIPSESQRVNSLKEAVRSLGVNWMELTPSVARLWQPEDIPTVSTLVLGGEPMLPSDVSQWKDKVRLVCAYGPAECTIVSTVQSCVQDLGNIGVSPGGTCWIASQDNHQRLMPVGCVGELIIGGPIVGRGYLKRPCLTKNAFIINPEWASLFGLDETYRLYKTGDLVQYNYDGTIAYIGRKDTQVKLNGQRVELGEVEYQARQCFHDAVIAAEIAAPAGRKPTLILFIAPRQEYSIQMDCKTLLYPPSAVFLGQAQAARSGLQNVLPRHMIPTAYIELVAMPISRTGKVDRRVLREAIENVSEDDFRAYYPTPHNNMINSPNTPVLDQLRHLFSAALDIPEDKIGPNDSFFQLGGNSVSAIKLAGDARDQGLKMTVEALFRQQTICKLETCTHQTSGSIDTPISAFSLLDPSSKATYIAQATEQCSVSPEQIEDIYPCTPLQEALMAYSSKRPGAFQATFRFRLPQQLDILRLKEAWITVIAANPILRTRIVHSETGALQVVLRPEEPLQWDLIYDVNEIPGSFMSYGAPLINVAVVSDTGGKPDRTFCLMMHHAIFDGWSYALILSAVEGAYKHMNAVQRPFTPFIKHIMSCNYESARDFWCSEFKDTQAVPFPVPPFTSGHMVNSITTVQRQIHISEWLGGCYTPSTIIQLAFAMLIAWRTSSMDVVFGLTVTGRNAPVPGVHETTGPTIATFPLRTILHGRLNVADSLVLMQNHITRLIPFEQTGLQRIKSLSSETASACQFQSLLVIQPATNRKSQRILSECPSNEYEQVKFSTCPLTLVCELEADKLSIKAVFDNAVVVADGMQRMLDQLEYLVDTITKSPTSKIESIIPRPSNIYPDALRQGQSWSAYIEKKAYDYFDGEVSVVVDTIVPKGGSNQHTVMFICEADQNCESAELSDLFTRPTDQVRWQLHQLICSLQESLPCSVVPSLCLPIHSMPLDAFGQPDRSRLCEEASSKSHCFLRSLMVPANNQIDYNILPGEARLRTAVAHVLGMEPKNISPKDDFFALGGDSISAMQVVSLCRKHHLSLTASDIFDGKSIETIASSVKPLTLYTPPSTPGSDRSLGARFPLLSLKSDRDMEVLESAIMATYDFQSMDSIEDVYPCSESHQGLLQTQMLQPFNYQSYTIWEVTTGSMASPVCPIKLRNAWFNIARRHPALRTHLIESPLSVGIHQKIHIVHEDYVTDIPIISCADEQVFAELRKPFLQTSTKIYYPHAFTICQTISGRVFCKLEGGQAFLDAASVLIILHELSEAYDGQLSPLPGPLYGPAVAWFQSLRNADDRMDYWRRQLEATRPCIFPMLRDQDSPTETLVITEHLASTATLISFCTLHGLTVTNLMQVAWGLTLRYYTESDDVCFGALMSGRDSQIVDVDKMIGPFFNVLVCQLRFGREDSLLAILRRNQVETGNRLLNQHCSLIEILRFSKYFGQPLFNTCISVEQPLSMDSCNASLCFKELETLEPTEYGLIATVAIGPTDVRLGLTYKSDLLTEEQAFKVANRFRVSLMEIVGSLDN</sequence>
<dbReference type="InterPro" id="IPR045851">
    <property type="entry name" value="AMP-bd_C_sf"/>
</dbReference>
<name>A0A1S9D9B8_ASPOZ</name>
<organism evidence="6 7">
    <name type="scientific">Aspergillus oryzae</name>
    <name type="common">Yellow koji mold</name>
    <dbReference type="NCBI Taxonomy" id="5062"/>
    <lineage>
        <taxon>Eukaryota</taxon>
        <taxon>Fungi</taxon>
        <taxon>Dikarya</taxon>
        <taxon>Ascomycota</taxon>
        <taxon>Pezizomycotina</taxon>
        <taxon>Eurotiomycetes</taxon>
        <taxon>Eurotiomycetidae</taxon>
        <taxon>Eurotiales</taxon>
        <taxon>Aspergillaceae</taxon>
        <taxon>Aspergillus</taxon>
        <taxon>Aspergillus subgen. Circumdati</taxon>
    </lineage>
</organism>
<dbReference type="PROSITE" id="PS50075">
    <property type="entry name" value="CARRIER"/>
    <property type="match status" value="2"/>
</dbReference>
<dbReference type="SUPFAM" id="SSF52777">
    <property type="entry name" value="CoA-dependent acyltransferases"/>
    <property type="match status" value="5"/>
</dbReference>
<keyword evidence="3" id="KW-0436">Ligase</keyword>